<comment type="subcellular location">
    <subcellularLocation>
        <location evidence="1 11">Cell membrane</location>
        <topology evidence="1 11">Multi-pass membrane protein</topology>
    </subcellularLocation>
</comment>
<comment type="function">
    <text evidence="11">Part of the Sec protein translocase complex. Interacts with the SecYEG preprotein conducting channel. SecDF uses the proton motive force (PMF) to complete protein translocation after the ATP-dependent function of SecA.</text>
</comment>
<evidence type="ECO:0000259" key="15">
    <source>
        <dbReference type="Pfam" id="PF22599"/>
    </source>
</evidence>
<evidence type="ECO:0000256" key="9">
    <source>
        <dbReference type="ARBA" id="ARBA00060774"/>
    </source>
</evidence>
<dbReference type="HAMAP" id="MF_01463_B">
    <property type="entry name" value="SecD_B"/>
    <property type="match status" value="1"/>
</dbReference>
<dbReference type="RefSeq" id="WP_113610607.1">
    <property type="nucleotide sequence ID" value="NZ_CAWQMY010000126.1"/>
</dbReference>
<feature type="domain" description="Protein translocase subunit SecDF P1" evidence="14">
    <location>
        <begin position="229"/>
        <end position="288"/>
    </location>
</feature>
<evidence type="ECO:0000313" key="17">
    <source>
        <dbReference type="Proteomes" id="UP000252199"/>
    </source>
</evidence>
<comment type="subunit">
    <text evidence="11">Forms a complex with SecF. Part of the essential Sec protein translocation apparatus which comprises SecA, SecYEG and auxiliary proteins SecDF-YajC and YidC.</text>
</comment>
<keyword evidence="7 11" id="KW-0811">Translocation</keyword>
<dbReference type="Proteomes" id="UP000252199">
    <property type="component" value="Unassembled WGS sequence"/>
</dbReference>
<dbReference type="PRINTS" id="PR00702">
    <property type="entry name" value="ACRIFLAVINRP"/>
</dbReference>
<dbReference type="Pfam" id="PF21760">
    <property type="entry name" value="SecD_1st"/>
    <property type="match status" value="1"/>
</dbReference>
<dbReference type="PANTHER" id="PTHR30081">
    <property type="entry name" value="PROTEIN-EXPORT MEMBRANE PROTEIN SEC"/>
    <property type="match status" value="1"/>
</dbReference>
<feature type="domain" description="Protein export membrane protein SecD/SecF C-terminal" evidence="12">
    <location>
        <begin position="435"/>
        <end position="596"/>
    </location>
</feature>
<sequence>MLNRYPLWKYLMVMLTIAVAALYALPNIYGEDPAIQITGARGASVDMSTLDAVTDALNKAQLSQKSIALENGSILVRFNDTDTQISARDIISEALGKDKIVALNLAPSTPDWLESIGAAPMKLGLDLRGGVHFLMEVDMDAAMEKLVSQQEEAFRSDLRDEKIRYRAIRPLSDAVEVTLRDAEQLAQTKLLLESKHRDMTFTTSESDGRFVLVAKFTEARLQEIRNYAVEQNITILRNRVNELGVAEPLVQRQGATRIVVELPGVQDTARAKEILGATATLEFREVDDKADLAAAAAGRAPAGSEIKFDRNGRPVVLKKRVILGGSSITDASSSADEYGRPQVNISLDSEGGNKMSAFSKKNIGKLMATVFAEYKDSDKRSPEGKVILTKHEEVINQATIQSALGRNFRITGIDSPAEAHNLALLLRAGALIAPISIVEERTIGPSMGQQNIDMGIQACIWGMVAVMLFTVLYYRKFGMIANIALMANLVLIIGVMSMIPGATMTLPGIAGIVLTVGMAVDANVLIFERIREELREGKNPQQAIHQGYANAFSTIADANITTLITAIILFAVGTGAIKGFAVTLSIGILTSMFTAIVGTRCIVNLLYGGKRINKLSI</sequence>
<evidence type="ECO:0000256" key="10">
    <source>
        <dbReference type="ARBA" id="ARBA00068220"/>
    </source>
</evidence>
<evidence type="ECO:0000256" key="7">
    <source>
        <dbReference type="ARBA" id="ARBA00023010"/>
    </source>
</evidence>
<dbReference type="InterPro" id="IPR048634">
    <property type="entry name" value="SecD_SecF_C"/>
</dbReference>
<dbReference type="FunFam" id="3.30.1360.200:FF:000001">
    <property type="entry name" value="Protein translocase subunit SecD"/>
    <property type="match status" value="1"/>
</dbReference>
<dbReference type="Pfam" id="PF07549">
    <property type="entry name" value="Sec_GG"/>
    <property type="match status" value="1"/>
</dbReference>
<evidence type="ECO:0000256" key="6">
    <source>
        <dbReference type="ARBA" id="ARBA00022989"/>
    </source>
</evidence>
<evidence type="ECO:0000256" key="8">
    <source>
        <dbReference type="ARBA" id="ARBA00023136"/>
    </source>
</evidence>
<comment type="caution">
    <text evidence="11">Lacks conserved residue(s) required for the propagation of feature annotation.</text>
</comment>
<evidence type="ECO:0000256" key="4">
    <source>
        <dbReference type="ARBA" id="ARBA00022692"/>
    </source>
</evidence>
<dbReference type="AlphaFoldDB" id="A0ABD7FV33"/>
<evidence type="ECO:0000256" key="1">
    <source>
        <dbReference type="ARBA" id="ARBA00004651"/>
    </source>
</evidence>
<evidence type="ECO:0000259" key="13">
    <source>
        <dbReference type="Pfam" id="PF13721"/>
    </source>
</evidence>
<proteinExistence type="inferred from homology"/>
<feature type="transmembrane region" description="Helical" evidence="11">
    <location>
        <begin position="454"/>
        <end position="473"/>
    </location>
</feature>
<dbReference type="InterPro" id="IPR027398">
    <property type="entry name" value="SecD-TM"/>
</dbReference>
<dbReference type="FunFam" id="3.30.70.3400:FF:000003">
    <property type="entry name" value="Preprotein translocase subunit SecD"/>
    <property type="match status" value="1"/>
</dbReference>
<keyword evidence="3 11" id="KW-1003">Cell membrane</keyword>
<evidence type="ECO:0000256" key="3">
    <source>
        <dbReference type="ARBA" id="ARBA00022475"/>
    </source>
</evidence>
<dbReference type="GO" id="GO:0043952">
    <property type="term" value="P:protein transport by the Sec complex"/>
    <property type="evidence" value="ECO:0007669"/>
    <property type="project" value="UniProtKB-UniRule"/>
</dbReference>
<gene>
    <name evidence="11 16" type="primary">secD</name>
    <name evidence="16" type="ORF">DLR72_09480</name>
</gene>
<feature type="transmembrane region" description="Helical" evidence="11">
    <location>
        <begin position="548"/>
        <end position="572"/>
    </location>
</feature>
<feature type="domain" description="SecDF P1 head subdomain" evidence="15">
    <location>
        <begin position="309"/>
        <end position="433"/>
    </location>
</feature>
<feature type="transmembrane region" description="Helical" evidence="11">
    <location>
        <begin position="480"/>
        <end position="499"/>
    </location>
</feature>
<comment type="caution">
    <text evidence="16">The sequence shown here is derived from an EMBL/GenBank/DDBJ whole genome shotgun (WGS) entry which is preliminary data.</text>
</comment>
<dbReference type="Pfam" id="PF22599">
    <property type="entry name" value="SecDF_P1_head"/>
    <property type="match status" value="1"/>
</dbReference>
<keyword evidence="8 11" id="KW-0472">Membrane</keyword>
<comment type="similarity">
    <text evidence="9 11">Belongs to the SecD/SecF family. SecD subfamily.</text>
</comment>
<dbReference type="Gene3D" id="3.30.1360.200">
    <property type="match status" value="1"/>
</dbReference>
<dbReference type="Gene3D" id="1.20.1640.10">
    <property type="entry name" value="Multidrug efflux transporter AcrB transmembrane domain"/>
    <property type="match status" value="1"/>
</dbReference>
<dbReference type="InterPro" id="IPR054384">
    <property type="entry name" value="SecDF_P1_head"/>
</dbReference>
<evidence type="ECO:0000256" key="2">
    <source>
        <dbReference type="ARBA" id="ARBA00022448"/>
    </source>
</evidence>
<evidence type="ECO:0000259" key="12">
    <source>
        <dbReference type="Pfam" id="PF02355"/>
    </source>
</evidence>
<dbReference type="GO" id="GO:0006605">
    <property type="term" value="P:protein targeting"/>
    <property type="evidence" value="ECO:0007669"/>
    <property type="project" value="UniProtKB-UniRule"/>
</dbReference>
<feature type="transmembrane region" description="Helical" evidence="11">
    <location>
        <begin position="584"/>
        <end position="607"/>
    </location>
</feature>
<dbReference type="InterPro" id="IPR005791">
    <property type="entry name" value="SecD"/>
</dbReference>
<dbReference type="InterPro" id="IPR048631">
    <property type="entry name" value="SecD_1st"/>
</dbReference>
<dbReference type="SUPFAM" id="SSF82866">
    <property type="entry name" value="Multidrug efflux transporter AcrB transmembrane domain"/>
    <property type="match status" value="1"/>
</dbReference>
<protein>
    <recommendedName>
        <fullName evidence="10 11">Protein translocase subunit SecD</fullName>
    </recommendedName>
</protein>
<dbReference type="InterPro" id="IPR022813">
    <property type="entry name" value="SecD/SecF_arch_bac"/>
</dbReference>
<evidence type="ECO:0000259" key="14">
    <source>
        <dbReference type="Pfam" id="PF21760"/>
    </source>
</evidence>
<keyword evidence="2 11" id="KW-0813">Transport</keyword>
<dbReference type="GO" id="GO:0005886">
    <property type="term" value="C:plasma membrane"/>
    <property type="evidence" value="ECO:0007669"/>
    <property type="project" value="UniProtKB-SubCell"/>
</dbReference>
<dbReference type="InterPro" id="IPR055344">
    <property type="entry name" value="SecD_SecF_C_bact"/>
</dbReference>
<feature type="transmembrane region" description="Helical" evidence="11">
    <location>
        <begin position="505"/>
        <end position="527"/>
    </location>
</feature>
<dbReference type="PANTHER" id="PTHR30081:SF1">
    <property type="entry name" value="PROTEIN TRANSLOCASE SUBUNIT SECD"/>
    <property type="match status" value="1"/>
</dbReference>
<keyword evidence="5 11" id="KW-0653">Protein transport</keyword>
<dbReference type="InterPro" id="IPR001036">
    <property type="entry name" value="Acrflvin-R"/>
</dbReference>
<evidence type="ECO:0000256" key="11">
    <source>
        <dbReference type="HAMAP-Rule" id="MF_01463"/>
    </source>
</evidence>
<feature type="domain" description="SecD export protein N-terminal TM" evidence="13">
    <location>
        <begin position="2"/>
        <end position="103"/>
    </location>
</feature>
<dbReference type="NCBIfam" id="TIGR01129">
    <property type="entry name" value="secD"/>
    <property type="match status" value="1"/>
</dbReference>
<name>A0ABD7FV33_9VIBR</name>
<keyword evidence="6 11" id="KW-1133">Transmembrane helix</keyword>
<accession>A0ABD7FV33</accession>
<dbReference type="FunFam" id="1.20.1640.10:FF:000004">
    <property type="entry name" value="Protein translocase subunit SecD"/>
    <property type="match status" value="1"/>
</dbReference>
<dbReference type="EMBL" id="QKKU01000060">
    <property type="protein sequence ID" value="RBM67349.1"/>
    <property type="molecule type" value="Genomic_DNA"/>
</dbReference>
<reference evidence="16 17" key="1">
    <citation type="submission" date="2018-06" db="EMBL/GenBank/DDBJ databases">
        <title>Draft genome sequences of nine Vibrio sp. clinical isolates from across the United States representing the closest known relative of Vibrio cholerae.</title>
        <authorList>
            <person name="Islam M.T."/>
            <person name="Liang K."/>
            <person name="Im M.S."/>
            <person name="Winkjer J."/>
            <person name="Busby S."/>
            <person name="Batra D."/>
            <person name="Rowe L."/>
            <person name="Tarr C.L."/>
            <person name="Boucher Y."/>
        </authorList>
    </citation>
    <scope>NUCLEOTIDE SEQUENCE [LARGE SCALE GENOMIC DNA]</scope>
    <source>
        <strain evidence="16 17">2017V-1110</strain>
    </source>
</reference>
<keyword evidence="4 11" id="KW-0812">Transmembrane</keyword>
<dbReference type="GO" id="GO:0065002">
    <property type="term" value="P:intracellular protein transmembrane transport"/>
    <property type="evidence" value="ECO:0007669"/>
    <property type="project" value="UniProtKB-UniRule"/>
</dbReference>
<dbReference type="InterPro" id="IPR022646">
    <property type="entry name" value="SecD/SecF_CS"/>
</dbReference>
<organism evidence="16 17">
    <name type="scientific">Vibrio paracholerae</name>
    <dbReference type="NCBI Taxonomy" id="650003"/>
    <lineage>
        <taxon>Bacteria</taxon>
        <taxon>Pseudomonadati</taxon>
        <taxon>Pseudomonadota</taxon>
        <taxon>Gammaproteobacteria</taxon>
        <taxon>Vibrionales</taxon>
        <taxon>Vibrionaceae</taxon>
        <taxon>Vibrio</taxon>
    </lineage>
</organism>
<dbReference type="Gene3D" id="3.30.70.3400">
    <property type="match status" value="2"/>
</dbReference>
<evidence type="ECO:0000256" key="5">
    <source>
        <dbReference type="ARBA" id="ARBA00022927"/>
    </source>
</evidence>
<dbReference type="NCBIfam" id="TIGR00916">
    <property type="entry name" value="2A0604s01"/>
    <property type="match status" value="1"/>
</dbReference>
<dbReference type="Pfam" id="PF02355">
    <property type="entry name" value="SecD_SecF_C"/>
    <property type="match status" value="1"/>
</dbReference>
<dbReference type="Pfam" id="PF13721">
    <property type="entry name" value="SecD-TM1"/>
    <property type="match status" value="1"/>
</dbReference>
<evidence type="ECO:0000313" key="16">
    <source>
        <dbReference type="EMBL" id="RBM67349.1"/>
    </source>
</evidence>